<keyword evidence="1" id="KW-0863">Zinc-finger</keyword>
<dbReference type="InterPro" id="IPR007527">
    <property type="entry name" value="Znf_SWIM"/>
</dbReference>
<dbReference type="GO" id="GO:0008270">
    <property type="term" value="F:zinc ion binding"/>
    <property type="evidence" value="ECO:0007669"/>
    <property type="project" value="UniProtKB-KW"/>
</dbReference>
<sequence>MNLDVAYQGHSGLVSAAGGARSLRLAANLQREAVAFDASLRTPLRFREAISALHDVVISDLRFKPRDREAYDAWKRAERSREMQVQRTEYERLKKEILDNKPEIAPEFEKKYNALRRRYWQLRSKYSMQLMRRNPEMWRLLMPCDPVVTVADDVVFFECFSADQSSYGCLTVNRDDAFGSSSSLQLGTTNVDYSWALYDHFQTLRSYRETRLKVDPDGVAATTTGGGEHREEKIDLPDGWLRGFMQLQSAMTLPMRRVTLSRDAVYSILAWLKRHKAHKSPRAMRFSLSPGQAPEVILEPWQQRFTSYGTTYDGSPTEPIRIWGARRVLSLARLLPLMESCDVYLLGTGMPSFWVARMGEMRLTLGLSGWTVNDWSSGSALEALLPPGEVGSGRLQSATNLLRKDRALSFDALQAAMVCNPGDCAATLNQLALSGQVIHDLAAGVYRWRQVMPMPVGPAEIGSESPELVASRRILQQRHTAIISRTIGPSSLDIVVGNADGKSVKLVLDADGAIKRGICDCSHHRRAGIRRGPCRHLLALRAMALGQAPEDKSTTEWYNRLLRLSKN</sequence>
<keyword evidence="1" id="KW-0479">Metal-binding</keyword>
<dbReference type="Proteomes" id="UP001155241">
    <property type="component" value="Unassembled WGS sequence"/>
</dbReference>
<name>A0A9X2FHZ0_9BACT</name>
<accession>A0A9X2FHZ0</accession>
<protein>
    <submittedName>
        <fullName evidence="3">Metal-binding protein</fullName>
    </submittedName>
</protein>
<evidence type="ECO:0000259" key="2">
    <source>
        <dbReference type="PROSITE" id="PS50966"/>
    </source>
</evidence>
<dbReference type="AlphaFoldDB" id="A0A9X2FHZ0"/>
<keyword evidence="4" id="KW-1185">Reference proteome</keyword>
<evidence type="ECO:0000313" key="3">
    <source>
        <dbReference type="EMBL" id="MCO6046611.1"/>
    </source>
</evidence>
<keyword evidence="1" id="KW-0862">Zinc</keyword>
<organism evidence="3 4">
    <name type="scientific">Aeoliella straminimaris</name>
    <dbReference type="NCBI Taxonomy" id="2954799"/>
    <lineage>
        <taxon>Bacteria</taxon>
        <taxon>Pseudomonadati</taxon>
        <taxon>Planctomycetota</taxon>
        <taxon>Planctomycetia</taxon>
        <taxon>Pirellulales</taxon>
        <taxon>Lacipirellulaceae</taxon>
        <taxon>Aeoliella</taxon>
    </lineage>
</organism>
<evidence type="ECO:0000313" key="4">
    <source>
        <dbReference type="Proteomes" id="UP001155241"/>
    </source>
</evidence>
<comment type="caution">
    <text evidence="3">The sequence shown here is derived from an EMBL/GenBank/DDBJ whole genome shotgun (WGS) entry which is preliminary data.</text>
</comment>
<gene>
    <name evidence="3" type="ORF">NG895_22155</name>
</gene>
<dbReference type="EMBL" id="JAMXLR010000076">
    <property type="protein sequence ID" value="MCO6046611.1"/>
    <property type="molecule type" value="Genomic_DNA"/>
</dbReference>
<proteinExistence type="predicted"/>
<dbReference type="RefSeq" id="WP_252854725.1">
    <property type="nucleotide sequence ID" value="NZ_JAMXLR010000076.1"/>
</dbReference>
<reference evidence="3" key="1">
    <citation type="submission" date="2022-06" db="EMBL/GenBank/DDBJ databases">
        <title>Aeoliella straminimaris, a novel planctomycete from sediments.</title>
        <authorList>
            <person name="Vitorino I.R."/>
            <person name="Lage O.M."/>
        </authorList>
    </citation>
    <scope>NUCLEOTIDE SEQUENCE</scope>
    <source>
        <strain evidence="3">ICT_H6.2</strain>
    </source>
</reference>
<dbReference type="PROSITE" id="PS50966">
    <property type="entry name" value="ZF_SWIM"/>
    <property type="match status" value="1"/>
</dbReference>
<evidence type="ECO:0000256" key="1">
    <source>
        <dbReference type="PROSITE-ProRule" id="PRU00325"/>
    </source>
</evidence>
<feature type="domain" description="SWIM-type" evidence="2">
    <location>
        <begin position="504"/>
        <end position="545"/>
    </location>
</feature>